<dbReference type="PANTHER" id="PTHR23513">
    <property type="entry name" value="INTEGRAL MEMBRANE EFFLUX PROTEIN-RELATED"/>
    <property type="match status" value="1"/>
</dbReference>
<dbReference type="PANTHER" id="PTHR23513:SF9">
    <property type="entry name" value="ENTEROBACTIN EXPORTER ENTS"/>
    <property type="match status" value="1"/>
</dbReference>
<feature type="transmembrane region" description="Helical" evidence="7">
    <location>
        <begin position="110"/>
        <end position="126"/>
    </location>
</feature>
<gene>
    <name evidence="9" type="ORF">V0U79_07970</name>
</gene>
<proteinExistence type="predicted"/>
<keyword evidence="3" id="KW-1003">Cell membrane</keyword>
<feature type="transmembrane region" description="Helical" evidence="7">
    <location>
        <begin position="380"/>
        <end position="398"/>
    </location>
</feature>
<evidence type="ECO:0000256" key="3">
    <source>
        <dbReference type="ARBA" id="ARBA00022475"/>
    </source>
</evidence>
<dbReference type="EMBL" id="JAZDRP010000004">
    <property type="protein sequence ID" value="MEE2526300.1"/>
    <property type="molecule type" value="Genomic_DNA"/>
</dbReference>
<sequence>MSLADSSQPQWAIFRHTPYLIYWLARSMTSFAIQIQVVALGWQVYDITRNPLDLGLIGLSQFAPALILVLVTGAVADRFPRRAIMIVTLLVSALISAALLGLTVIGNQQVWLIFGLLVVFGTARAFRGPAVQALLPNIVPPSMLSRAIALNSSAWQLTMILGPVAGGLLYGVSPLAAYGTATALLVIAALLATQIPKPEQHSESEPQSWDTILAGFKYIWKEKIVLGALSLDLFAVLVGGAVALLPVFARDILEVGPVGLGLLRSSQGIGAVLVAIYLAVNPIRNHAGLFLFAFVALFGLAIIVFGLSELVWLSVLALAIAGGADMISVYIRETLIQLWTPDRLRGRVNAVNMLFIGASNELGEFRAGMTAFLIGAKATVIAGGVGTVAIAVIWARLFPELRQAKHLDGRP</sequence>
<dbReference type="CDD" id="cd06173">
    <property type="entry name" value="MFS_MefA_like"/>
    <property type="match status" value="1"/>
</dbReference>
<dbReference type="RefSeq" id="WP_330198963.1">
    <property type="nucleotide sequence ID" value="NZ_JAZDRP010000004.1"/>
</dbReference>
<keyword evidence="2" id="KW-0813">Transport</keyword>
<dbReference type="Gene3D" id="1.20.1250.20">
    <property type="entry name" value="MFS general substrate transporter like domains"/>
    <property type="match status" value="1"/>
</dbReference>
<evidence type="ECO:0000256" key="2">
    <source>
        <dbReference type="ARBA" id="ARBA00022448"/>
    </source>
</evidence>
<keyword evidence="6 7" id="KW-0472">Membrane</keyword>
<feature type="transmembrane region" description="Helical" evidence="7">
    <location>
        <begin position="287"/>
        <end position="305"/>
    </location>
</feature>
<evidence type="ECO:0000256" key="7">
    <source>
        <dbReference type="SAM" id="Phobius"/>
    </source>
</evidence>
<evidence type="ECO:0000256" key="1">
    <source>
        <dbReference type="ARBA" id="ARBA00004651"/>
    </source>
</evidence>
<feature type="transmembrane region" description="Helical" evidence="7">
    <location>
        <begin position="311"/>
        <end position="331"/>
    </location>
</feature>
<comment type="subcellular location">
    <subcellularLocation>
        <location evidence="1">Cell membrane</location>
        <topology evidence="1">Multi-pass membrane protein</topology>
    </subcellularLocation>
</comment>
<dbReference type="InterPro" id="IPR036259">
    <property type="entry name" value="MFS_trans_sf"/>
</dbReference>
<feature type="domain" description="Major facilitator superfamily (MFS) profile" evidence="8">
    <location>
        <begin position="1"/>
        <end position="200"/>
    </location>
</feature>
<organism evidence="9 10">
    <name type="scientific">Hyphobacterium lacteum</name>
    <dbReference type="NCBI Taxonomy" id="3116575"/>
    <lineage>
        <taxon>Bacteria</taxon>
        <taxon>Pseudomonadati</taxon>
        <taxon>Pseudomonadota</taxon>
        <taxon>Alphaproteobacteria</taxon>
        <taxon>Maricaulales</taxon>
        <taxon>Maricaulaceae</taxon>
        <taxon>Hyphobacterium</taxon>
    </lineage>
</organism>
<feature type="transmembrane region" description="Helical" evidence="7">
    <location>
        <begin position="175"/>
        <end position="193"/>
    </location>
</feature>
<keyword evidence="4 7" id="KW-0812">Transmembrane</keyword>
<dbReference type="Pfam" id="PF05977">
    <property type="entry name" value="MFS_3"/>
    <property type="match status" value="1"/>
</dbReference>
<comment type="caution">
    <text evidence="9">The sequence shown here is derived from an EMBL/GenBank/DDBJ whole genome shotgun (WGS) entry which is preliminary data.</text>
</comment>
<dbReference type="InterPro" id="IPR010290">
    <property type="entry name" value="TM_effector"/>
</dbReference>
<dbReference type="PROSITE" id="PS50850">
    <property type="entry name" value="MFS"/>
    <property type="match status" value="1"/>
</dbReference>
<evidence type="ECO:0000256" key="4">
    <source>
        <dbReference type="ARBA" id="ARBA00022692"/>
    </source>
</evidence>
<evidence type="ECO:0000256" key="6">
    <source>
        <dbReference type="ARBA" id="ARBA00023136"/>
    </source>
</evidence>
<keyword evidence="5 7" id="KW-1133">Transmembrane helix</keyword>
<feature type="transmembrane region" description="Helical" evidence="7">
    <location>
        <begin position="54"/>
        <end position="76"/>
    </location>
</feature>
<evidence type="ECO:0000313" key="10">
    <source>
        <dbReference type="Proteomes" id="UP001354971"/>
    </source>
</evidence>
<feature type="transmembrane region" description="Helical" evidence="7">
    <location>
        <begin position="261"/>
        <end position="280"/>
    </location>
</feature>
<feature type="transmembrane region" description="Helical" evidence="7">
    <location>
        <begin position="224"/>
        <end position="249"/>
    </location>
</feature>
<name>A0ABU7LQW0_9PROT</name>
<dbReference type="SUPFAM" id="SSF103473">
    <property type="entry name" value="MFS general substrate transporter"/>
    <property type="match status" value="1"/>
</dbReference>
<feature type="transmembrane region" description="Helical" evidence="7">
    <location>
        <begin position="20"/>
        <end position="42"/>
    </location>
</feature>
<evidence type="ECO:0000259" key="8">
    <source>
        <dbReference type="PROSITE" id="PS50850"/>
    </source>
</evidence>
<protein>
    <submittedName>
        <fullName evidence="9">MFS transporter</fullName>
    </submittedName>
</protein>
<feature type="transmembrane region" description="Helical" evidence="7">
    <location>
        <begin position="83"/>
        <end position="104"/>
    </location>
</feature>
<accession>A0ABU7LQW0</accession>
<evidence type="ECO:0000313" key="9">
    <source>
        <dbReference type="EMBL" id="MEE2526300.1"/>
    </source>
</evidence>
<keyword evidence="10" id="KW-1185">Reference proteome</keyword>
<dbReference type="Proteomes" id="UP001354971">
    <property type="component" value="Unassembled WGS sequence"/>
</dbReference>
<dbReference type="InterPro" id="IPR020846">
    <property type="entry name" value="MFS_dom"/>
</dbReference>
<evidence type="ECO:0000256" key="5">
    <source>
        <dbReference type="ARBA" id="ARBA00022989"/>
    </source>
</evidence>
<reference evidence="9 10" key="1">
    <citation type="submission" date="2024-01" db="EMBL/GenBank/DDBJ databases">
        <title>Hyphobacterium bacterium isolated from marine sediment.</title>
        <authorList>
            <person name="Zhao S."/>
        </authorList>
    </citation>
    <scope>NUCLEOTIDE SEQUENCE [LARGE SCALE GENOMIC DNA]</scope>
    <source>
        <strain evidence="10">HN65</strain>
    </source>
</reference>